<dbReference type="OrthoDB" id="4680325at2759"/>
<keyword evidence="4" id="KW-1185">Reference proteome</keyword>
<dbReference type="InterPro" id="IPR039801">
    <property type="entry name" value="EPS8-like"/>
</dbReference>
<gene>
    <name evidence="3" type="ORF">PACLA_8A021008</name>
</gene>
<evidence type="ECO:0000313" key="4">
    <source>
        <dbReference type="Proteomes" id="UP001152795"/>
    </source>
</evidence>
<organism evidence="3 4">
    <name type="scientific">Paramuricea clavata</name>
    <name type="common">Red gorgonian</name>
    <name type="synonym">Violescent sea-whip</name>
    <dbReference type="NCBI Taxonomy" id="317549"/>
    <lineage>
        <taxon>Eukaryota</taxon>
        <taxon>Metazoa</taxon>
        <taxon>Cnidaria</taxon>
        <taxon>Anthozoa</taxon>
        <taxon>Octocorallia</taxon>
        <taxon>Malacalcyonacea</taxon>
        <taxon>Plexauridae</taxon>
        <taxon>Paramuricea</taxon>
    </lineage>
</organism>
<dbReference type="Proteomes" id="UP001152795">
    <property type="component" value="Unassembled WGS sequence"/>
</dbReference>
<dbReference type="InterPro" id="IPR001452">
    <property type="entry name" value="SH3_domain"/>
</dbReference>
<dbReference type="SUPFAM" id="SSF50044">
    <property type="entry name" value="SH3-domain"/>
    <property type="match status" value="1"/>
</dbReference>
<dbReference type="Gene3D" id="2.30.30.40">
    <property type="entry name" value="SH3 Domains"/>
    <property type="match status" value="1"/>
</dbReference>
<feature type="region of interest" description="Disordered" evidence="2">
    <location>
        <begin position="13"/>
        <end position="45"/>
    </location>
</feature>
<dbReference type="SMART" id="SM00326">
    <property type="entry name" value="SH3"/>
    <property type="match status" value="1"/>
</dbReference>
<keyword evidence="3" id="KW-0675">Receptor</keyword>
<dbReference type="GO" id="GO:0016301">
    <property type="term" value="F:kinase activity"/>
    <property type="evidence" value="ECO:0007669"/>
    <property type="project" value="UniProtKB-KW"/>
</dbReference>
<dbReference type="Pfam" id="PF00018">
    <property type="entry name" value="SH3_1"/>
    <property type="match status" value="1"/>
</dbReference>
<protein>
    <submittedName>
        <fullName evidence="3">Epidermal growth factor receptor kinase substrate 8</fullName>
    </submittedName>
</protein>
<name>A0A6S7K650_PARCT</name>
<feature type="compositionally biased region" description="Basic and acidic residues" evidence="2">
    <location>
        <begin position="309"/>
        <end position="318"/>
    </location>
</feature>
<keyword evidence="1" id="KW-0728">SH3 domain</keyword>
<accession>A0A6S7K650</accession>
<proteinExistence type="predicted"/>
<dbReference type="GO" id="GO:0003779">
    <property type="term" value="F:actin binding"/>
    <property type="evidence" value="ECO:0007669"/>
    <property type="project" value="TreeGrafter"/>
</dbReference>
<evidence type="ECO:0000256" key="2">
    <source>
        <dbReference type="SAM" id="MobiDB-lite"/>
    </source>
</evidence>
<dbReference type="PANTHER" id="PTHR12287:SF23">
    <property type="entry name" value="AROUSER, ISOFORM A-RELATED"/>
    <property type="match status" value="1"/>
</dbReference>
<feature type="compositionally biased region" description="Polar residues" evidence="2">
    <location>
        <begin position="407"/>
        <end position="430"/>
    </location>
</feature>
<feature type="compositionally biased region" description="Polar residues" evidence="2">
    <location>
        <begin position="331"/>
        <end position="340"/>
    </location>
</feature>
<evidence type="ECO:0000313" key="3">
    <source>
        <dbReference type="EMBL" id="CAB4023713.1"/>
    </source>
</evidence>
<comment type="caution">
    <text evidence="3">The sequence shown here is derived from an EMBL/GenBank/DDBJ whole genome shotgun (WGS) entry which is preliminary data.</text>
</comment>
<keyword evidence="3" id="KW-0808">Transferase</keyword>
<dbReference type="InterPro" id="IPR036028">
    <property type="entry name" value="SH3-like_dom_sf"/>
</dbReference>
<dbReference type="GO" id="GO:0007266">
    <property type="term" value="P:Rho protein signal transduction"/>
    <property type="evidence" value="ECO:0007669"/>
    <property type="project" value="TreeGrafter"/>
</dbReference>
<dbReference type="GO" id="GO:0035023">
    <property type="term" value="P:regulation of Rho protein signal transduction"/>
    <property type="evidence" value="ECO:0007669"/>
    <property type="project" value="TreeGrafter"/>
</dbReference>
<evidence type="ECO:0000256" key="1">
    <source>
        <dbReference type="ARBA" id="ARBA00022443"/>
    </source>
</evidence>
<feature type="non-terminal residue" evidence="3">
    <location>
        <position position="562"/>
    </location>
</feature>
<dbReference type="Pfam" id="PF22975">
    <property type="entry name" value="EPS8_2nd"/>
    <property type="match status" value="1"/>
</dbReference>
<dbReference type="EMBL" id="CACRXK020012636">
    <property type="protein sequence ID" value="CAB4023713.1"/>
    <property type="molecule type" value="Genomic_DNA"/>
</dbReference>
<dbReference type="AlphaFoldDB" id="A0A6S7K650"/>
<feature type="compositionally biased region" description="Pro residues" evidence="2">
    <location>
        <begin position="30"/>
        <end position="43"/>
    </location>
</feature>
<dbReference type="InterPro" id="IPR055093">
    <property type="entry name" value="EPS8_2nd"/>
</dbReference>
<feature type="region of interest" description="Disordered" evidence="2">
    <location>
        <begin position="309"/>
        <end position="348"/>
    </location>
</feature>
<dbReference type="GO" id="GO:0005886">
    <property type="term" value="C:plasma membrane"/>
    <property type="evidence" value="ECO:0007669"/>
    <property type="project" value="TreeGrafter"/>
</dbReference>
<dbReference type="PANTHER" id="PTHR12287">
    <property type="entry name" value="EPIDERMAL GROWTH FACTOR RECEPTOR KINASE SUBSTRATE EPS8-RELATED PROTEIN"/>
    <property type="match status" value="1"/>
</dbReference>
<feature type="region of interest" description="Disordered" evidence="2">
    <location>
        <begin position="407"/>
        <end position="446"/>
    </location>
</feature>
<reference evidence="3" key="1">
    <citation type="submission" date="2020-04" db="EMBL/GenBank/DDBJ databases">
        <authorList>
            <person name="Alioto T."/>
            <person name="Alioto T."/>
            <person name="Gomez Garrido J."/>
        </authorList>
    </citation>
    <scope>NUCLEOTIDE SEQUENCE</scope>
    <source>
        <strain evidence="3">A484AB</strain>
    </source>
</reference>
<dbReference type="PROSITE" id="PS50002">
    <property type="entry name" value="SH3"/>
    <property type="match status" value="1"/>
</dbReference>
<sequence>ANVIAPEVNKLISKPRESPKVNGQVHGVPVLPPPPAAPAPSPPKEMMDLKQRSLVAQGVAAFQAAVAAKKEVPVPRPSQSPTKIIQGERYGEHSSPDLMEAYINRDVHILNHCIDDIEELVYRVKQVAESWKQLETKYKGKKSKSRKQEAEAIEARSPLREEFIDAFQKCKYSFIILGKLRPHIQNPSAPELVHYLIMPLSLLVRCTRGPEEAGKVINPLMTSESIELLRSSLTAKETELWQSLGPAWTLSRSSPHWSNRPVAVYEPKFRSGWVPPEIVGSGRSVPPDIGAAVAASAAASAAAREVERVKKDSKEEARTNPVVLNAASKFKNGSDSTKSPPGSPSKDSIFKRAKAEYSFNGKNPKELSVSQGDELMILDDSRQWWCVRNSNGGVGFVPNTIFKKSASLGSSNHSQISSRSAPAVPTSSMPVPNGLRRHDSSSSESSLHVVYPSYSSSSEVLISKLNSSNGSNGDNSFHNMIQSRATTLKKVEDSTDGKPQAKRLSSTDLLNDELKNKISSKVPLSPTSVRPATQESAIIILRKGSTPSDVQYWMKSKNFSTE</sequence>
<keyword evidence="3" id="KW-0418">Kinase</keyword>